<keyword evidence="3" id="KW-1185">Reference proteome</keyword>
<keyword evidence="1" id="KW-1133">Transmembrane helix</keyword>
<evidence type="ECO:0000256" key="1">
    <source>
        <dbReference type="SAM" id="Phobius"/>
    </source>
</evidence>
<comment type="caution">
    <text evidence="2">The sequence shown here is derived from an EMBL/GenBank/DDBJ whole genome shotgun (WGS) entry which is preliminary data.</text>
</comment>
<name>A0ABV6DPB3_9BACL</name>
<dbReference type="Proteomes" id="UP001589776">
    <property type="component" value="Unassembled WGS sequence"/>
</dbReference>
<evidence type="ECO:0000313" key="2">
    <source>
        <dbReference type="EMBL" id="MFC0214485.1"/>
    </source>
</evidence>
<dbReference type="InterPro" id="IPR010718">
    <property type="entry name" value="DUF1294"/>
</dbReference>
<organism evidence="2 3">
    <name type="scientific">Paenibacillus chartarius</name>
    <dbReference type="NCBI Taxonomy" id="747481"/>
    <lineage>
        <taxon>Bacteria</taxon>
        <taxon>Bacillati</taxon>
        <taxon>Bacillota</taxon>
        <taxon>Bacilli</taxon>
        <taxon>Bacillales</taxon>
        <taxon>Paenibacillaceae</taxon>
        <taxon>Paenibacillus</taxon>
    </lineage>
</organism>
<keyword evidence="1" id="KW-0472">Membrane</keyword>
<sequence length="90" mass="10170">MTFLILYLLAVNVFGLITMGYDKDQARKKNRRTPEKELFTIAAIGGALGVWIGMRMFRHKTKHMSFVAGVPGLFIVNVICVAAIVRWMLL</sequence>
<dbReference type="Pfam" id="PF06961">
    <property type="entry name" value="DUF1294"/>
    <property type="match status" value="1"/>
</dbReference>
<proteinExistence type="predicted"/>
<keyword evidence="1" id="KW-0812">Transmembrane</keyword>
<gene>
    <name evidence="2" type="ORF">ACFFK0_18805</name>
</gene>
<accession>A0ABV6DPB3</accession>
<feature type="transmembrane region" description="Helical" evidence="1">
    <location>
        <begin position="39"/>
        <end position="57"/>
    </location>
</feature>
<evidence type="ECO:0000313" key="3">
    <source>
        <dbReference type="Proteomes" id="UP001589776"/>
    </source>
</evidence>
<feature type="transmembrane region" description="Helical" evidence="1">
    <location>
        <begin position="64"/>
        <end position="89"/>
    </location>
</feature>
<reference evidence="2 3" key="1">
    <citation type="submission" date="2024-09" db="EMBL/GenBank/DDBJ databases">
        <authorList>
            <person name="Sun Q."/>
            <person name="Mori K."/>
        </authorList>
    </citation>
    <scope>NUCLEOTIDE SEQUENCE [LARGE SCALE GENOMIC DNA]</scope>
    <source>
        <strain evidence="2 3">CCM 7759</strain>
    </source>
</reference>
<protein>
    <submittedName>
        <fullName evidence="2">DUF1294 domain-containing protein</fullName>
    </submittedName>
</protein>
<dbReference type="RefSeq" id="WP_377471857.1">
    <property type="nucleotide sequence ID" value="NZ_JBHLWN010000074.1"/>
</dbReference>
<dbReference type="EMBL" id="JBHLWN010000074">
    <property type="protein sequence ID" value="MFC0214485.1"/>
    <property type="molecule type" value="Genomic_DNA"/>
</dbReference>